<evidence type="ECO:0000313" key="3">
    <source>
        <dbReference type="Proteomes" id="UP000287651"/>
    </source>
</evidence>
<dbReference type="EMBL" id="AMZH03021746">
    <property type="protein sequence ID" value="RRT37910.1"/>
    <property type="molecule type" value="Genomic_DNA"/>
</dbReference>
<sequence>LPNFPYPFNHSTHLSLPNAANSDLLLPSSLIAANNDPCGKKLPTAIFRCNLFISQPASLPTILIAASNKLNTTAAVSHSIPLLPSSATVVYIAALSSSYCSRTLAATDATCSHEVPPQPQPTLLLPSSSSAIAAAFRLRSLGCHLPTNISHLKNRSLDDIVASTLQHHRRTAADVTAILRTFIEGLKPEIQEEVKERQSYTLKAAISFARHQEERLNYEARKIRVAPRPAAPKLSPPPTVSRPPQP</sequence>
<name>A0A426XEN2_ENSVE</name>
<feature type="non-terminal residue" evidence="2">
    <location>
        <position position="1"/>
    </location>
</feature>
<accession>A0A426XEN2</accession>
<organism evidence="2 3">
    <name type="scientific">Ensete ventricosum</name>
    <name type="common">Abyssinian banana</name>
    <name type="synonym">Musa ensete</name>
    <dbReference type="NCBI Taxonomy" id="4639"/>
    <lineage>
        <taxon>Eukaryota</taxon>
        <taxon>Viridiplantae</taxon>
        <taxon>Streptophyta</taxon>
        <taxon>Embryophyta</taxon>
        <taxon>Tracheophyta</taxon>
        <taxon>Spermatophyta</taxon>
        <taxon>Magnoliopsida</taxon>
        <taxon>Liliopsida</taxon>
        <taxon>Zingiberales</taxon>
        <taxon>Musaceae</taxon>
        <taxon>Ensete</taxon>
    </lineage>
</organism>
<protein>
    <submittedName>
        <fullName evidence="2">Uncharacterized protein</fullName>
    </submittedName>
</protein>
<gene>
    <name evidence="2" type="ORF">B296_00046644</name>
</gene>
<dbReference type="AlphaFoldDB" id="A0A426XEN2"/>
<evidence type="ECO:0000256" key="1">
    <source>
        <dbReference type="SAM" id="MobiDB-lite"/>
    </source>
</evidence>
<reference evidence="2 3" key="1">
    <citation type="journal article" date="2014" name="Agronomy (Basel)">
        <title>A Draft Genome Sequence for Ensete ventricosum, the Drought-Tolerant Tree Against Hunger.</title>
        <authorList>
            <person name="Harrison J."/>
            <person name="Moore K.A."/>
            <person name="Paszkiewicz K."/>
            <person name="Jones T."/>
            <person name="Grant M."/>
            <person name="Ambacheew D."/>
            <person name="Muzemil S."/>
            <person name="Studholme D.J."/>
        </authorList>
    </citation>
    <scope>NUCLEOTIDE SEQUENCE [LARGE SCALE GENOMIC DNA]</scope>
</reference>
<dbReference type="Proteomes" id="UP000287651">
    <property type="component" value="Unassembled WGS sequence"/>
</dbReference>
<comment type="caution">
    <text evidence="2">The sequence shown here is derived from an EMBL/GenBank/DDBJ whole genome shotgun (WGS) entry which is preliminary data.</text>
</comment>
<feature type="compositionally biased region" description="Pro residues" evidence="1">
    <location>
        <begin position="234"/>
        <end position="246"/>
    </location>
</feature>
<evidence type="ECO:0000313" key="2">
    <source>
        <dbReference type="EMBL" id="RRT37910.1"/>
    </source>
</evidence>
<feature type="region of interest" description="Disordered" evidence="1">
    <location>
        <begin position="220"/>
        <end position="246"/>
    </location>
</feature>
<proteinExistence type="predicted"/>